<dbReference type="EMBL" id="JBHUNE010000003">
    <property type="protein sequence ID" value="MFD2757341.1"/>
    <property type="molecule type" value="Genomic_DNA"/>
</dbReference>
<proteinExistence type="predicted"/>
<dbReference type="Gene3D" id="3.40.109.10">
    <property type="entry name" value="NADH Oxidase"/>
    <property type="match status" value="1"/>
</dbReference>
<evidence type="ECO:0000313" key="3">
    <source>
        <dbReference type="Proteomes" id="UP001597492"/>
    </source>
</evidence>
<accession>A0ABW5UVU4</accession>
<feature type="domain" description="Nitroreductase" evidence="1">
    <location>
        <begin position="77"/>
        <end position="238"/>
    </location>
</feature>
<dbReference type="Proteomes" id="UP001597492">
    <property type="component" value="Unassembled WGS sequence"/>
</dbReference>
<dbReference type="Pfam" id="PF00881">
    <property type="entry name" value="Nitroreductase"/>
    <property type="match status" value="1"/>
</dbReference>
<reference evidence="3" key="1">
    <citation type="journal article" date="2019" name="Int. J. Syst. Evol. Microbiol.">
        <title>The Global Catalogue of Microorganisms (GCM) 10K type strain sequencing project: providing services to taxonomists for standard genome sequencing and annotation.</title>
        <authorList>
            <consortium name="The Broad Institute Genomics Platform"/>
            <consortium name="The Broad Institute Genome Sequencing Center for Infectious Disease"/>
            <person name="Wu L."/>
            <person name="Ma J."/>
        </authorList>
    </citation>
    <scope>NUCLEOTIDE SEQUENCE [LARGE SCALE GENOMIC DNA]</scope>
    <source>
        <strain evidence="3">TISTR 1514</strain>
    </source>
</reference>
<gene>
    <name evidence="2" type="ORF">ACFSW7_02990</name>
</gene>
<evidence type="ECO:0000313" key="2">
    <source>
        <dbReference type="EMBL" id="MFD2757341.1"/>
    </source>
</evidence>
<dbReference type="RefSeq" id="WP_019617887.1">
    <property type="nucleotide sequence ID" value="NZ_JBHUNE010000003.1"/>
</dbReference>
<dbReference type="InterPro" id="IPR029479">
    <property type="entry name" value="Nitroreductase"/>
</dbReference>
<organism evidence="2 3">
    <name type="scientific">Gulosibacter faecalis</name>
    <dbReference type="NCBI Taxonomy" id="272240"/>
    <lineage>
        <taxon>Bacteria</taxon>
        <taxon>Bacillati</taxon>
        <taxon>Actinomycetota</taxon>
        <taxon>Actinomycetes</taxon>
        <taxon>Micrococcales</taxon>
        <taxon>Microbacteriaceae</taxon>
        <taxon>Gulosibacter</taxon>
    </lineage>
</organism>
<dbReference type="InterPro" id="IPR000415">
    <property type="entry name" value="Nitroreductase-like"/>
</dbReference>
<dbReference type="SUPFAM" id="SSF55469">
    <property type="entry name" value="FMN-dependent nitroreductase-like"/>
    <property type="match status" value="1"/>
</dbReference>
<protein>
    <submittedName>
        <fullName evidence="2">Nitroreductase family protein</fullName>
    </submittedName>
</protein>
<name>A0ABW5UVU4_9MICO</name>
<comment type="caution">
    <text evidence="2">The sequence shown here is derived from an EMBL/GenBank/DDBJ whole genome shotgun (WGS) entry which is preliminary data.</text>
</comment>
<keyword evidence="3" id="KW-1185">Reference proteome</keyword>
<evidence type="ECO:0000259" key="1">
    <source>
        <dbReference type="Pfam" id="PF00881"/>
    </source>
</evidence>
<sequence length="249" mass="26694">MTTTPFTTVTELRAQHELVTDLQRAVRLDAARLTQLPHPAPERDPLTEGVTGTESLAPVAAGTAEVARQRTFDEVLEQRVSDRFYSDESVSPAALARIVRAARDFDRSTWQDDAQADLGLDFLVAARSVDGAAPAIYRLVDDTFMPLALLPERGAEDLVLQIEFAYAPVILIALAPFANLLARWGDHGERLANTRAAAAISAALHEAASLGIAGSPFAGFLASGLRRLIDADGYANAQMFAASFGHPAE</sequence>